<gene>
    <name evidence="2" type="ORF">ACFO3S_00310</name>
</gene>
<dbReference type="InterPro" id="IPR008928">
    <property type="entry name" value="6-hairpin_glycosidase_sf"/>
</dbReference>
<dbReference type="SUPFAM" id="SSF48208">
    <property type="entry name" value="Six-hairpin glycosidases"/>
    <property type="match status" value="1"/>
</dbReference>
<feature type="region of interest" description="Disordered" evidence="1">
    <location>
        <begin position="1"/>
        <end position="23"/>
    </location>
</feature>
<protein>
    <submittedName>
        <fullName evidence="2">Glycoside hydrolase family 76 protein</fullName>
    </submittedName>
</protein>
<dbReference type="PANTHER" id="PTHR47791:SF3">
    <property type="entry name" value="MEIOTICALLY UP-REGULATED GENE 191 PROTEIN"/>
    <property type="match status" value="1"/>
</dbReference>
<dbReference type="Pfam" id="PF03663">
    <property type="entry name" value="Glyco_hydro_76"/>
    <property type="match status" value="1"/>
</dbReference>
<evidence type="ECO:0000313" key="3">
    <source>
        <dbReference type="Proteomes" id="UP001596028"/>
    </source>
</evidence>
<accession>A0ABV9F6L1</accession>
<dbReference type="InterPro" id="IPR005198">
    <property type="entry name" value="Glyco_hydro_76"/>
</dbReference>
<dbReference type="PANTHER" id="PTHR47791">
    <property type="entry name" value="MEIOTICALLY UP-REGULATED GENE 191 PROTEIN"/>
    <property type="match status" value="1"/>
</dbReference>
<sequence>MNRELESTSGQETGARRPAIPAGEGAGVWTERAEALQEAFYCHYWNERTAIMNQWHPKKKGTEGENYYYWWQAHAIDALVDGWERSRDAKYLERAKRLARGLKASNGGTYRHNYYDDMEWTALALLRMYDHTGEEAYKLAVLDLWEDIRTAWNGHMGGGLAWKKDQLDYKNTPANAPAAILAARLHARFGAEDDLIWAKRIYEWNLGNLVDPETGFVWDGMNRLGDGRIDYDWAFTYCQGVMIGGGLELYALTSEDRYLREAERTARATIDRLVDPETGMLPDEGIDDTGLFKGILVRYVKLMIDRQAQGAAEWTDLLRRNGETLWDRGIDRASGAIGPSWSTPPAGPVQLSVRLSGIMLAEALAGLEWEQGEDLPGAIL</sequence>
<evidence type="ECO:0000256" key="1">
    <source>
        <dbReference type="SAM" id="MobiDB-lite"/>
    </source>
</evidence>
<dbReference type="EMBL" id="JBHSEP010000001">
    <property type="protein sequence ID" value="MFC4596665.1"/>
    <property type="molecule type" value="Genomic_DNA"/>
</dbReference>
<proteinExistence type="predicted"/>
<organism evidence="2 3">
    <name type="scientific">Cohnella hongkongensis</name>
    <dbReference type="NCBI Taxonomy" id="178337"/>
    <lineage>
        <taxon>Bacteria</taxon>
        <taxon>Bacillati</taxon>
        <taxon>Bacillota</taxon>
        <taxon>Bacilli</taxon>
        <taxon>Bacillales</taxon>
        <taxon>Paenibacillaceae</taxon>
        <taxon>Cohnella</taxon>
    </lineage>
</organism>
<name>A0ABV9F6L1_9BACL</name>
<comment type="caution">
    <text evidence="2">The sequence shown here is derived from an EMBL/GenBank/DDBJ whole genome shotgun (WGS) entry which is preliminary data.</text>
</comment>
<dbReference type="InterPro" id="IPR053169">
    <property type="entry name" value="MUG_Protein"/>
</dbReference>
<keyword evidence="3" id="KW-1185">Reference proteome</keyword>
<dbReference type="Gene3D" id="1.50.10.20">
    <property type="match status" value="1"/>
</dbReference>
<dbReference type="GO" id="GO:0016787">
    <property type="term" value="F:hydrolase activity"/>
    <property type="evidence" value="ECO:0007669"/>
    <property type="project" value="UniProtKB-KW"/>
</dbReference>
<dbReference type="Proteomes" id="UP001596028">
    <property type="component" value="Unassembled WGS sequence"/>
</dbReference>
<keyword evidence="2" id="KW-0378">Hydrolase</keyword>
<reference evidence="3" key="1">
    <citation type="journal article" date="2019" name="Int. J. Syst. Evol. Microbiol.">
        <title>The Global Catalogue of Microorganisms (GCM) 10K type strain sequencing project: providing services to taxonomists for standard genome sequencing and annotation.</title>
        <authorList>
            <consortium name="The Broad Institute Genomics Platform"/>
            <consortium name="The Broad Institute Genome Sequencing Center for Infectious Disease"/>
            <person name="Wu L."/>
            <person name="Ma J."/>
        </authorList>
    </citation>
    <scope>NUCLEOTIDE SEQUENCE [LARGE SCALE GENOMIC DNA]</scope>
    <source>
        <strain evidence="3">CCUG 49571</strain>
    </source>
</reference>
<evidence type="ECO:0000313" key="2">
    <source>
        <dbReference type="EMBL" id="MFC4596665.1"/>
    </source>
</evidence>
<dbReference type="RefSeq" id="WP_378091030.1">
    <property type="nucleotide sequence ID" value="NZ_JBHSEP010000001.1"/>
</dbReference>